<accession>A0A1Y2IAH5</accession>
<feature type="region of interest" description="Disordered" evidence="1">
    <location>
        <begin position="137"/>
        <end position="192"/>
    </location>
</feature>
<feature type="compositionally biased region" description="Polar residues" evidence="1">
    <location>
        <begin position="164"/>
        <end position="187"/>
    </location>
</feature>
<dbReference type="AlphaFoldDB" id="A0A1Y2IAH5"/>
<protein>
    <submittedName>
        <fullName evidence="2">Uncharacterized protein</fullName>
    </submittedName>
</protein>
<organism evidence="2 3">
    <name type="scientific">Trametes coccinea (strain BRFM310)</name>
    <name type="common">Pycnoporus coccineus</name>
    <dbReference type="NCBI Taxonomy" id="1353009"/>
    <lineage>
        <taxon>Eukaryota</taxon>
        <taxon>Fungi</taxon>
        <taxon>Dikarya</taxon>
        <taxon>Basidiomycota</taxon>
        <taxon>Agaricomycotina</taxon>
        <taxon>Agaricomycetes</taxon>
        <taxon>Polyporales</taxon>
        <taxon>Polyporaceae</taxon>
        <taxon>Trametes</taxon>
    </lineage>
</organism>
<dbReference type="EMBL" id="KZ084142">
    <property type="protein sequence ID" value="OSC98148.1"/>
    <property type="molecule type" value="Genomic_DNA"/>
</dbReference>
<evidence type="ECO:0000313" key="2">
    <source>
        <dbReference type="EMBL" id="OSC98148.1"/>
    </source>
</evidence>
<sequence>MSGWCSPVFTSARGALRHVSCAYGWSALQRTLACRTPRSKRIRRARIRHGPALRQRDRDSVQRGVLQRDGARESVRQRSEGAGGTLRGRRRRSLDDAALTLPPGGHHDDERVVKRRPISPCSGCCHHAYFAMTLVQQPGDGHREPGMWVTPTESPQRDDDKTGTRGNSSRRSAQADSAVGTVQSSGSRGEIPALAKMGRARSRTRLQVSVWPPAIPGAPRRLRSLCPSPAFLPSHSGAFRPLSLSSPRAAFASLCVVPSAH</sequence>
<feature type="region of interest" description="Disordered" evidence="1">
    <location>
        <begin position="53"/>
        <end position="113"/>
    </location>
</feature>
<reference evidence="2 3" key="1">
    <citation type="journal article" date="2015" name="Biotechnol. Biofuels">
        <title>Enhanced degradation of softwood versus hardwood by the white-rot fungus Pycnoporus coccineus.</title>
        <authorList>
            <person name="Couturier M."/>
            <person name="Navarro D."/>
            <person name="Chevret D."/>
            <person name="Henrissat B."/>
            <person name="Piumi F."/>
            <person name="Ruiz-Duenas F.J."/>
            <person name="Martinez A.T."/>
            <person name="Grigoriev I.V."/>
            <person name="Riley R."/>
            <person name="Lipzen A."/>
            <person name="Berrin J.G."/>
            <person name="Master E.R."/>
            <person name="Rosso M.N."/>
        </authorList>
    </citation>
    <scope>NUCLEOTIDE SEQUENCE [LARGE SCALE GENOMIC DNA]</scope>
    <source>
        <strain evidence="2 3">BRFM310</strain>
    </source>
</reference>
<feature type="compositionally biased region" description="Basic and acidic residues" evidence="1">
    <location>
        <begin position="69"/>
        <end position="79"/>
    </location>
</feature>
<name>A0A1Y2IAH5_TRAC3</name>
<evidence type="ECO:0000313" key="3">
    <source>
        <dbReference type="Proteomes" id="UP000193067"/>
    </source>
</evidence>
<keyword evidence="3" id="KW-1185">Reference proteome</keyword>
<gene>
    <name evidence="2" type="ORF">PYCCODRAFT_1439641</name>
</gene>
<dbReference type="Proteomes" id="UP000193067">
    <property type="component" value="Unassembled WGS sequence"/>
</dbReference>
<proteinExistence type="predicted"/>
<evidence type="ECO:0000256" key="1">
    <source>
        <dbReference type="SAM" id="MobiDB-lite"/>
    </source>
</evidence>